<dbReference type="Pfam" id="PF01569">
    <property type="entry name" value="PAP2"/>
    <property type="match status" value="1"/>
</dbReference>
<feature type="transmembrane region" description="Helical" evidence="7">
    <location>
        <begin position="61"/>
        <end position="87"/>
    </location>
</feature>
<dbReference type="GO" id="GO:0008195">
    <property type="term" value="F:phosphatidate phosphatase activity"/>
    <property type="evidence" value="ECO:0007669"/>
    <property type="project" value="TreeGrafter"/>
</dbReference>
<feature type="transmembrane region" description="Helical" evidence="7">
    <location>
        <begin position="182"/>
        <end position="201"/>
    </location>
</feature>
<feature type="region of interest" description="Disordered" evidence="6">
    <location>
        <begin position="284"/>
        <end position="337"/>
    </location>
</feature>
<protein>
    <recommendedName>
        <fullName evidence="8">Phosphatidic acid phosphatase type 2/haloperoxidase domain-containing protein</fullName>
    </recommendedName>
</protein>
<dbReference type="EMBL" id="CADEPI010000178">
    <property type="protein sequence ID" value="CAB3379121.1"/>
    <property type="molecule type" value="Genomic_DNA"/>
</dbReference>
<dbReference type="AlphaFoldDB" id="A0A8S1DF11"/>
<dbReference type="PANTHER" id="PTHR10165">
    <property type="entry name" value="LIPID PHOSPHATE PHOSPHATASE"/>
    <property type="match status" value="1"/>
</dbReference>
<dbReference type="GO" id="GO:0006644">
    <property type="term" value="P:phospholipid metabolic process"/>
    <property type="evidence" value="ECO:0007669"/>
    <property type="project" value="InterPro"/>
</dbReference>
<evidence type="ECO:0000313" key="10">
    <source>
        <dbReference type="Proteomes" id="UP000494165"/>
    </source>
</evidence>
<evidence type="ECO:0000256" key="2">
    <source>
        <dbReference type="ARBA" id="ARBA00008816"/>
    </source>
</evidence>
<name>A0A8S1DF11_9INSE</name>
<proteinExistence type="inferred from homology"/>
<evidence type="ECO:0000313" key="9">
    <source>
        <dbReference type="EMBL" id="CAB3379121.1"/>
    </source>
</evidence>
<keyword evidence="3 7" id="KW-0812">Transmembrane</keyword>
<keyword evidence="5 7" id="KW-0472">Membrane</keyword>
<accession>A0A8S1DF11</accession>
<comment type="similarity">
    <text evidence="2">Belongs to the PA-phosphatase related phosphoesterase family.</text>
</comment>
<dbReference type="InterPro" id="IPR043216">
    <property type="entry name" value="PAP-like"/>
</dbReference>
<dbReference type="OrthoDB" id="8907274at2759"/>
<dbReference type="GO" id="GO:0007165">
    <property type="term" value="P:signal transduction"/>
    <property type="evidence" value="ECO:0007669"/>
    <property type="project" value="TreeGrafter"/>
</dbReference>
<dbReference type="GO" id="GO:0005886">
    <property type="term" value="C:plasma membrane"/>
    <property type="evidence" value="ECO:0007669"/>
    <property type="project" value="TreeGrafter"/>
</dbReference>
<reference evidence="9 10" key="1">
    <citation type="submission" date="2020-04" db="EMBL/GenBank/DDBJ databases">
        <authorList>
            <person name="Alioto T."/>
            <person name="Alioto T."/>
            <person name="Gomez Garrido J."/>
        </authorList>
    </citation>
    <scope>NUCLEOTIDE SEQUENCE [LARGE SCALE GENOMIC DNA]</scope>
</reference>
<dbReference type="PANTHER" id="PTHR10165:SF103">
    <property type="entry name" value="PHOSPHOLIPID PHOSPHATASE HOMOLOG 1.2 HOMOLOG"/>
    <property type="match status" value="1"/>
</dbReference>
<evidence type="ECO:0000256" key="5">
    <source>
        <dbReference type="ARBA" id="ARBA00023136"/>
    </source>
</evidence>
<dbReference type="Gene3D" id="1.20.144.10">
    <property type="entry name" value="Phosphatidic acid phosphatase type 2/haloperoxidase"/>
    <property type="match status" value="1"/>
</dbReference>
<dbReference type="GO" id="GO:0046839">
    <property type="term" value="P:phospholipid dephosphorylation"/>
    <property type="evidence" value="ECO:0007669"/>
    <property type="project" value="TreeGrafter"/>
</dbReference>
<feature type="domain" description="Phosphatidic acid phosphatase type 2/haloperoxidase" evidence="8">
    <location>
        <begin position="105"/>
        <end position="262"/>
    </location>
</feature>
<evidence type="ECO:0000256" key="4">
    <source>
        <dbReference type="ARBA" id="ARBA00022989"/>
    </source>
</evidence>
<feature type="compositionally biased region" description="Low complexity" evidence="6">
    <location>
        <begin position="284"/>
        <end position="296"/>
    </location>
</feature>
<evidence type="ECO:0000256" key="1">
    <source>
        <dbReference type="ARBA" id="ARBA00004141"/>
    </source>
</evidence>
<evidence type="ECO:0000256" key="3">
    <source>
        <dbReference type="ARBA" id="ARBA00022692"/>
    </source>
</evidence>
<dbReference type="InterPro" id="IPR036938">
    <property type="entry name" value="PAP2/HPO_sf"/>
</dbReference>
<comment type="caution">
    <text evidence="9">The sequence shown here is derived from an EMBL/GenBank/DDBJ whole genome shotgun (WGS) entry which is preliminary data.</text>
</comment>
<feature type="transmembrane region" description="Helical" evidence="7">
    <location>
        <begin position="108"/>
        <end position="126"/>
    </location>
</feature>
<comment type="subcellular location">
    <subcellularLocation>
        <location evidence="1">Membrane</location>
        <topology evidence="1">Multi-pass membrane protein</topology>
    </subcellularLocation>
</comment>
<keyword evidence="4 7" id="KW-1133">Transmembrane helix</keyword>
<feature type="compositionally biased region" description="Low complexity" evidence="6">
    <location>
        <begin position="315"/>
        <end position="329"/>
    </location>
</feature>
<evidence type="ECO:0000256" key="6">
    <source>
        <dbReference type="SAM" id="MobiDB-lite"/>
    </source>
</evidence>
<evidence type="ECO:0000259" key="8">
    <source>
        <dbReference type="SMART" id="SM00014"/>
    </source>
</evidence>
<keyword evidence="10" id="KW-1185">Reference proteome</keyword>
<sequence length="337" mass="37210">MGKKQPRRRHVPFASWTKGFFVLLLLLVIETGWLPGAKTGFYCQDSTIAHKFTGDTISLNVLLGVAFVAPVIAVFSIESGCGLCSGAPDEGPRVLRIWRHTWVWYREYLLGLGMVILATELAKIMVSEPRPHFLHTCKPDAMANGLEHCKLLAADTQGYIAEFNCTNTEVSDYRLRDSIKSFPSGHASVSVFTAYFLICFLQRRMAGLPRKSPSQFLKPWLQCICMTWALLCALSRVNDHRHHAHDVIAGSILGAIFGMITARFFCGDFWPGQCAVRLNQDAGSEGASSGSTAVGSLDERNSNGLKTQHQHPSVRRLLSSTSSYSGSVSADELREVR</sequence>
<dbReference type="SMART" id="SM00014">
    <property type="entry name" value="acidPPc"/>
    <property type="match status" value="1"/>
</dbReference>
<organism evidence="9 10">
    <name type="scientific">Cloeon dipterum</name>
    <dbReference type="NCBI Taxonomy" id="197152"/>
    <lineage>
        <taxon>Eukaryota</taxon>
        <taxon>Metazoa</taxon>
        <taxon>Ecdysozoa</taxon>
        <taxon>Arthropoda</taxon>
        <taxon>Hexapoda</taxon>
        <taxon>Insecta</taxon>
        <taxon>Pterygota</taxon>
        <taxon>Palaeoptera</taxon>
        <taxon>Ephemeroptera</taxon>
        <taxon>Pisciforma</taxon>
        <taxon>Baetidae</taxon>
        <taxon>Cloeon</taxon>
    </lineage>
</organism>
<evidence type="ECO:0000256" key="7">
    <source>
        <dbReference type="SAM" id="Phobius"/>
    </source>
</evidence>
<dbReference type="Proteomes" id="UP000494165">
    <property type="component" value="Unassembled WGS sequence"/>
</dbReference>
<gene>
    <name evidence="9" type="ORF">CLODIP_2_CD09467</name>
</gene>
<dbReference type="InterPro" id="IPR000326">
    <property type="entry name" value="PAP2/HPO"/>
</dbReference>
<dbReference type="SUPFAM" id="SSF48317">
    <property type="entry name" value="Acid phosphatase/Vanadium-dependent haloperoxidase"/>
    <property type="match status" value="1"/>
</dbReference>